<keyword evidence="13 14" id="KW-0472">Membrane</keyword>
<evidence type="ECO:0000259" key="15">
    <source>
        <dbReference type="PROSITE" id="PS50109"/>
    </source>
</evidence>
<dbReference type="PROSITE" id="PS50885">
    <property type="entry name" value="HAMP"/>
    <property type="match status" value="1"/>
</dbReference>
<feature type="transmembrane region" description="Helical" evidence="14">
    <location>
        <begin position="12"/>
        <end position="36"/>
    </location>
</feature>
<comment type="catalytic activity">
    <reaction evidence="1">
        <text>ATP + protein L-histidine = ADP + protein N-phospho-L-histidine.</text>
        <dbReference type="EC" id="2.7.13.3"/>
    </reaction>
</comment>
<dbReference type="Proteomes" id="UP001589619">
    <property type="component" value="Unassembled WGS sequence"/>
</dbReference>
<dbReference type="PANTHER" id="PTHR45528">
    <property type="entry name" value="SENSOR HISTIDINE KINASE CPXA"/>
    <property type="match status" value="1"/>
</dbReference>
<dbReference type="InterPro" id="IPR003660">
    <property type="entry name" value="HAMP_dom"/>
</dbReference>
<keyword evidence="9 17" id="KW-0418">Kinase</keyword>
<dbReference type="CDD" id="cd00075">
    <property type="entry name" value="HATPase"/>
    <property type="match status" value="1"/>
</dbReference>
<reference evidence="17 18" key="1">
    <citation type="submission" date="2024-09" db="EMBL/GenBank/DDBJ databases">
        <authorList>
            <person name="Sun Q."/>
            <person name="Mori K."/>
        </authorList>
    </citation>
    <scope>NUCLEOTIDE SEQUENCE [LARGE SCALE GENOMIC DNA]</scope>
    <source>
        <strain evidence="17 18">JCM 12520</strain>
    </source>
</reference>
<dbReference type="CDD" id="cd06225">
    <property type="entry name" value="HAMP"/>
    <property type="match status" value="1"/>
</dbReference>
<dbReference type="Gene3D" id="1.10.287.130">
    <property type="match status" value="1"/>
</dbReference>
<dbReference type="GO" id="GO:0016301">
    <property type="term" value="F:kinase activity"/>
    <property type="evidence" value="ECO:0007669"/>
    <property type="project" value="UniProtKB-KW"/>
</dbReference>
<evidence type="ECO:0000256" key="8">
    <source>
        <dbReference type="ARBA" id="ARBA00022741"/>
    </source>
</evidence>
<dbReference type="SUPFAM" id="SSF47384">
    <property type="entry name" value="Homodimeric domain of signal transducing histidine kinase"/>
    <property type="match status" value="1"/>
</dbReference>
<name>A0ABV5VW93_9BACL</name>
<comment type="caution">
    <text evidence="17">The sequence shown here is derived from an EMBL/GenBank/DDBJ whole genome shotgun (WGS) entry which is preliminary data.</text>
</comment>
<feature type="domain" description="HAMP" evidence="16">
    <location>
        <begin position="80"/>
        <end position="132"/>
    </location>
</feature>
<gene>
    <name evidence="17" type="ORF">ACFFNY_13310</name>
</gene>
<dbReference type="InterPro" id="IPR036097">
    <property type="entry name" value="HisK_dim/P_sf"/>
</dbReference>
<evidence type="ECO:0000256" key="6">
    <source>
        <dbReference type="ARBA" id="ARBA00022679"/>
    </source>
</evidence>
<evidence type="ECO:0000256" key="12">
    <source>
        <dbReference type="ARBA" id="ARBA00023012"/>
    </source>
</evidence>
<dbReference type="Gene3D" id="6.10.340.10">
    <property type="match status" value="1"/>
</dbReference>
<dbReference type="CDD" id="cd00082">
    <property type="entry name" value="HisKA"/>
    <property type="match status" value="1"/>
</dbReference>
<sequence length="363" mass="41198">MIGKLFYSLRWKLLALFILSLALAGLSLLGLFFLMYATRELNPLGLYVLARRMINMFGLSTVLIVAGIFLFVIYIFVLSHRRIVYLVRITKAVQRIANGHFDERIPVRYNDEMGELAANLNKMSEQLKTSIEDERRAERTKSELITNVSHDLRTPLTSITGYLGLIEQDRYRDEVELRQYVHVAYEKSKRLHALIDDLFEYTRLSGSGLTLRKSSLDLVELLGQLTAQFQYEMRQAGMEIRLSFPPHKVMLQADGDKLARVLDNLLGNAVNYGKDGVYIDVNVKLTDDGAVVEIINYGSPIPPQDLPHIFDRFYRVEKSRSESTGGSGLGLAIAKQIIELHGGAIRAESDRSRTVFEIRLPLS</sequence>
<evidence type="ECO:0000256" key="10">
    <source>
        <dbReference type="ARBA" id="ARBA00022840"/>
    </source>
</evidence>
<evidence type="ECO:0000313" key="17">
    <source>
        <dbReference type="EMBL" id="MFB9752538.1"/>
    </source>
</evidence>
<dbReference type="InterPro" id="IPR050398">
    <property type="entry name" value="HssS/ArlS-like"/>
</dbReference>
<dbReference type="SMART" id="SM00387">
    <property type="entry name" value="HATPase_c"/>
    <property type="match status" value="1"/>
</dbReference>
<keyword evidence="10" id="KW-0067">ATP-binding</keyword>
<keyword evidence="18" id="KW-1185">Reference proteome</keyword>
<dbReference type="PROSITE" id="PS50109">
    <property type="entry name" value="HIS_KIN"/>
    <property type="match status" value="1"/>
</dbReference>
<evidence type="ECO:0000256" key="2">
    <source>
        <dbReference type="ARBA" id="ARBA00004651"/>
    </source>
</evidence>
<evidence type="ECO:0000256" key="14">
    <source>
        <dbReference type="SAM" id="Phobius"/>
    </source>
</evidence>
<dbReference type="EC" id="2.7.13.3" evidence="3"/>
<dbReference type="Pfam" id="PF02518">
    <property type="entry name" value="HATPase_c"/>
    <property type="match status" value="1"/>
</dbReference>
<keyword evidence="4" id="KW-1003">Cell membrane</keyword>
<dbReference type="SMART" id="SM00388">
    <property type="entry name" value="HisKA"/>
    <property type="match status" value="1"/>
</dbReference>
<dbReference type="InterPro" id="IPR005467">
    <property type="entry name" value="His_kinase_dom"/>
</dbReference>
<dbReference type="SMART" id="SM00304">
    <property type="entry name" value="HAMP"/>
    <property type="match status" value="1"/>
</dbReference>
<accession>A0ABV5VW93</accession>
<protein>
    <recommendedName>
        <fullName evidence="3">histidine kinase</fullName>
        <ecNumber evidence="3">2.7.13.3</ecNumber>
    </recommendedName>
</protein>
<dbReference type="InterPro" id="IPR003594">
    <property type="entry name" value="HATPase_dom"/>
</dbReference>
<keyword evidence="5" id="KW-0597">Phosphoprotein</keyword>
<organism evidence="17 18">
    <name type="scientific">Paenibacillus hodogayensis</name>
    <dbReference type="NCBI Taxonomy" id="279208"/>
    <lineage>
        <taxon>Bacteria</taxon>
        <taxon>Bacillati</taxon>
        <taxon>Bacillota</taxon>
        <taxon>Bacilli</taxon>
        <taxon>Bacillales</taxon>
        <taxon>Paenibacillaceae</taxon>
        <taxon>Paenibacillus</taxon>
    </lineage>
</organism>
<evidence type="ECO:0000313" key="18">
    <source>
        <dbReference type="Proteomes" id="UP001589619"/>
    </source>
</evidence>
<dbReference type="Gene3D" id="3.30.565.10">
    <property type="entry name" value="Histidine kinase-like ATPase, C-terminal domain"/>
    <property type="match status" value="1"/>
</dbReference>
<dbReference type="Pfam" id="PF00672">
    <property type="entry name" value="HAMP"/>
    <property type="match status" value="1"/>
</dbReference>
<evidence type="ECO:0000256" key="11">
    <source>
        <dbReference type="ARBA" id="ARBA00022989"/>
    </source>
</evidence>
<evidence type="ECO:0000259" key="16">
    <source>
        <dbReference type="PROSITE" id="PS50885"/>
    </source>
</evidence>
<evidence type="ECO:0000256" key="3">
    <source>
        <dbReference type="ARBA" id="ARBA00012438"/>
    </source>
</evidence>
<evidence type="ECO:0000256" key="9">
    <source>
        <dbReference type="ARBA" id="ARBA00022777"/>
    </source>
</evidence>
<comment type="subcellular location">
    <subcellularLocation>
        <location evidence="2">Cell membrane</location>
        <topology evidence="2">Multi-pass membrane protein</topology>
    </subcellularLocation>
</comment>
<dbReference type="Pfam" id="PF00512">
    <property type="entry name" value="HisKA"/>
    <property type="match status" value="1"/>
</dbReference>
<dbReference type="EMBL" id="JBHMAG010000010">
    <property type="protein sequence ID" value="MFB9752538.1"/>
    <property type="molecule type" value="Genomic_DNA"/>
</dbReference>
<evidence type="ECO:0000256" key="5">
    <source>
        <dbReference type="ARBA" id="ARBA00022553"/>
    </source>
</evidence>
<dbReference type="SUPFAM" id="SSF55874">
    <property type="entry name" value="ATPase domain of HSP90 chaperone/DNA topoisomerase II/histidine kinase"/>
    <property type="match status" value="1"/>
</dbReference>
<keyword evidence="11 14" id="KW-1133">Transmembrane helix</keyword>
<feature type="domain" description="Histidine kinase" evidence="15">
    <location>
        <begin position="147"/>
        <end position="363"/>
    </location>
</feature>
<evidence type="ECO:0000256" key="7">
    <source>
        <dbReference type="ARBA" id="ARBA00022692"/>
    </source>
</evidence>
<proteinExistence type="predicted"/>
<dbReference type="SUPFAM" id="SSF158472">
    <property type="entry name" value="HAMP domain-like"/>
    <property type="match status" value="1"/>
</dbReference>
<keyword evidence="7 14" id="KW-0812">Transmembrane</keyword>
<dbReference type="InterPro" id="IPR004358">
    <property type="entry name" value="Sig_transdc_His_kin-like_C"/>
</dbReference>
<dbReference type="PANTHER" id="PTHR45528:SF1">
    <property type="entry name" value="SENSOR HISTIDINE KINASE CPXA"/>
    <property type="match status" value="1"/>
</dbReference>
<keyword evidence="12" id="KW-0902">Two-component regulatory system</keyword>
<dbReference type="PRINTS" id="PR00344">
    <property type="entry name" value="BCTRLSENSOR"/>
</dbReference>
<dbReference type="RefSeq" id="WP_379117731.1">
    <property type="nucleotide sequence ID" value="NZ_BAAAYO010000001.1"/>
</dbReference>
<evidence type="ECO:0000256" key="13">
    <source>
        <dbReference type="ARBA" id="ARBA00023136"/>
    </source>
</evidence>
<keyword evidence="6" id="KW-0808">Transferase</keyword>
<evidence type="ECO:0000256" key="4">
    <source>
        <dbReference type="ARBA" id="ARBA00022475"/>
    </source>
</evidence>
<keyword evidence="8" id="KW-0547">Nucleotide-binding</keyword>
<feature type="transmembrane region" description="Helical" evidence="14">
    <location>
        <begin position="56"/>
        <end position="78"/>
    </location>
</feature>
<evidence type="ECO:0000256" key="1">
    <source>
        <dbReference type="ARBA" id="ARBA00000085"/>
    </source>
</evidence>
<dbReference type="InterPro" id="IPR003661">
    <property type="entry name" value="HisK_dim/P_dom"/>
</dbReference>
<dbReference type="InterPro" id="IPR036890">
    <property type="entry name" value="HATPase_C_sf"/>
</dbReference>